<protein>
    <recommendedName>
        <fullName evidence="2">DUF6535 domain-containing protein</fullName>
    </recommendedName>
</protein>
<evidence type="ECO:0000313" key="3">
    <source>
        <dbReference type="EMBL" id="KAJ7732475.1"/>
    </source>
</evidence>
<feature type="transmembrane region" description="Helical" evidence="1">
    <location>
        <begin position="44"/>
        <end position="62"/>
    </location>
</feature>
<gene>
    <name evidence="3" type="ORF">DFH07DRAFT_755261</name>
</gene>
<feature type="domain" description="DUF6535" evidence="2">
    <location>
        <begin position="19"/>
        <end position="128"/>
    </location>
</feature>
<keyword evidence="1" id="KW-0472">Membrane</keyword>
<proteinExistence type="predicted"/>
<organism evidence="3 4">
    <name type="scientific">Mycena maculata</name>
    <dbReference type="NCBI Taxonomy" id="230809"/>
    <lineage>
        <taxon>Eukaryota</taxon>
        <taxon>Fungi</taxon>
        <taxon>Dikarya</taxon>
        <taxon>Basidiomycota</taxon>
        <taxon>Agaricomycotina</taxon>
        <taxon>Agaricomycetes</taxon>
        <taxon>Agaricomycetidae</taxon>
        <taxon>Agaricales</taxon>
        <taxon>Marasmiineae</taxon>
        <taxon>Mycenaceae</taxon>
        <taxon>Mycena</taxon>
    </lineage>
</organism>
<feature type="transmembrane region" description="Helical" evidence="1">
    <location>
        <begin position="98"/>
        <end position="125"/>
    </location>
</feature>
<feature type="non-terminal residue" evidence="3">
    <location>
        <position position="128"/>
    </location>
</feature>
<evidence type="ECO:0000259" key="2">
    <source>
        <dbReference type="Pfam" id="PF20153"/>
    </source>
</evidence>
<name>A0AAD7I2K7_9AGAR</name>
<keyword evidence="4" id="KW-1185">Reference proteome</keyword>
<evidence type="ECO:0000313" key="4">
    <source>
        <dbReference type="Proteomes" id="UP001215280"/>
    </source>
</evidence>
<evidence type="ECO:0000256" key="1">
    <source>
        <dbReference type="SAM" id="Phobius"/>
    </source>
</evidence>
<dbReference type="EMBL" id="JARJLG010000175">
    <property type="protein sequence ID" value="KAJ7732475.1"/>
    <property type="molecule type" value="Genomic_DNA"/>
</dbReference>
<reference evidence="3" key="1">
    <citation type="submission" date="2023-03" db="EMBL/GenBank/DDBJ databases">
        <title>Massive genome expansion in bonnet fungi (Mycena s.s.) driven by repeated elements and novel gene families across ecological guilds.</title>
        <authorList>
            <consortium name="Lawrence Berkeley National Laboratory"/>
            <person name="Harder C.B."/>
            <person name="Miyauchi S."/>
            <person name="Viragh M."/>
            <person name="Kuo A."/>
            <person name="Thoen E."/>
            <person name="Andreopoulos B."/>
            <person name="Lu D."/>
            <person name="Skrede I."/>
            <person name="Drula E."/>
            <person name="Henrissat B."/>
            <person name="Morin E."/>
            <person name="Kohler A."/>
            <person name="Barry K."/>
            <person name="LaButti K."/>
            <person name="Morin E."/>
            <person name="Salamov A."/>
            <person name="Lipzen A."/>
            <person name="Mereny Z."/>
            <person name="Hegedus B."/>
            <person name="Baldrian P."/>
            <person name="Stursova M."/>
            <person name="Weitz H."/>
            <person name="Taylor A."/>
            <person name="Grigoriev I.V."/>
            <person name="Nagy L.G."/>
            <person name="Martin F."/>
            <person name="Kauserud H."/>
        </authorList>
    </citation>
    <scope>NUCLEOTIDE SEQUENCE</scope>
    <source>
        <strain evidence="3">CBHHK188m</strain>
    </source>
</reference>
<keyword evidence="1" id="KW-1133">Transmembrane helix</keyword>
<dbReference type="InterPro" id="IPR045338">
    <property type="entry name" value="DUF6535"/>
</dbReference>
<dbReference type="AlphaFoldDB" id="A0AAD7I2K7"/>
<dbReference type="Pfam" id="PF20153">
    <property type="entry name" value="DUF6535"/>
    <property type="match status" value="1"/>
</dbReference>
<comment type="caution">
    <text evidence="3">The sequence shown here is derived from an EMBL/GenBank/DDBJ whole genome shotgun (WGS) entry which is preliminary data.</text>
</comment>
<dbReference type="Proteomes" id="UP001215280">
    <property type="component" value="Unassembled WGS sequence"/>
</dbReference>
<sequence>MAVEALVPPQSTDSGTAFWMAYKTLADEFDKEFQRKYANDLDTSLIFAGLFSAVSSAFIIQIQPELQEPDPTTQTLLLLVQNMTSPTPPTAMSQTGPATIVVIAQSLLYFSLFATLLAALLAVLAKQW</sequence>
<accession>A0AAD7I2K7</accession>
<keyword evidence="1" id="KW-0812">Transmembrane</keyword>